<dbReference type="PANTHER" id="PTHR34710:SF20">
    <property type="entry name" value="OS10G0550200 PROTEIN"/>
    <property type="match status" value="1"/>
</dbReference>
<dbReference type="InterPro" id="IPR022059">
    <property type="entry name" value="DUF3615"/>
</dbReference>
<evidence type="ECO:0000313" key="4">
    <source>
        <dbReference type="Proteomes" id="UP001497516"/>
    </source>
</evidence>
<dbReference type="PANTHER" id="PTHR34710">
    <property type="entry name" value="OS03G0834100 PROTEIN"/>
    <property type="match status" value="1"/>
</dbReference>
<dbReference type="Proteomes" id="UP001497516">
    <property type="component" value="Chromosome 4"/>
</dbReference>
<feature type="region of interest" description="Disordered" evidence="1">
    <location>
        <begin position="1"/>
        <end position="55"/>
    </location>
</feature>
<evidence type="ECO:0000256" key="1">
    <source>
        <dbReference type="SAM" id="MobiDB-lite"/>
    </source>
</evidence>
<feature type="domain" description="DUF3615" evidence="2">
    <location>
        <begin position="87"/>
        <end position="191"/>
    </location>
</feature>
<dbReference type="EMBL" id="OZ034817">
    <property type="protein sequence ID" value="CAL1384650.1"/>
    <property type="molecule type" value="Genomic_DNA"/>
</dbReference>
<name>A0AAV2EGJ2_9ROSI</name>
<keyword evidence="4" id="KW-1185">Reference proteome</keyword>
<dbReference type="AlphaFoldDB" id="A0AAV2EGJ2"/>
<accession>A0AAV2EGJ2</accession>
<organism evidence="3 4">
    <name type="scientific">Linum trigynum</name>
    <dbReference type="NCBI Taxonomy" id="586398"/>
    <lineage>
        <taxon>Eukaryota</taxon>
        <taxon>Viridiplantae</taxon>
        <taxon>Streptophyta</taxon>
        <taxon>Embryophyta</taxon>
        <taxon>Tracheophyta</taxon>
        <taxon>Spermatophyta</taxon>
        <taxon>Magnoliopsida</taxon>
        <taxon>eudicotyledons</taxon>
        <taxon>Gunneridae</taxon>
        <taxon>Pentapetalae</taxon>
        <taxon>rosids</taxon>
        <taxon>fabids</taxon>
        <taxon>Malpighiales</taxon>
        <taxon>Linaceae</taxon>
        <taxon>Linum</taxon>
    </lineage>
</organism>
<gene>
    <name evidence="3" type="ORF">LTRI10_LOCUS25837</name>
</gene>
<evidence type="ECO:0000313" key="3">
    <source>
        <dbReference type="EMBL" id="CAL1384650.1"/>
    </source>
</evidence>
<sequence>MEGEGPHSAKKQKVDPPVISDVKEQSDTTTSSSSSLEPAVESGEPGEWEPPDVNPCPLDFVEDISELDEAEKIECHQAMIDEARSAAKLALESYNKAAGFEYELETPLLSFCFLLDRVFICHANFTAKKRVVIDNDSSDSPIESIPPRSQLFFAETAQGFGTNTVVTCCDIMDTSSGSGGFRDGCLYCWRGGNPVFYHPCGQKFKYGWQSAFQ</sequence>
<protein>
    <recommendedName>
        <fullName evidence="2">DUF3615 domain-containing protein</fullName>
    </recommendedName>
</protein>
<reference evidence="3 4" key="1">
    <citation type="submission" date="2024-04" db="EMBL/GenBank/DDBJ databases">
        <authorList>
            <person name="Fracassetti M."/>
        </authorList>
    </citation>
    <scope>NUCLEOTIDE SEQUENCE [LARGE SCALE GENOMIC DNA]</scope>
</reference>
<dbReference type="Pfam" id="PF12274">
    <property type="entry name" value="DUF3615"/>
    <property type="match status" value="1"/>
</dbReference>
<evidence type="ECO:0000259" key="2">
    <source>
        <dbReference type="Pfam" id="PF12274"/>
    </source>
</evidence>
<proteinExistence type="predicted"/>